<dbReference type="InterPro" id="IPR002314">
    <property type="entry name" value="aa-tRNA-synt_IIb"/>
</dbReference>
<evidence type="ECO:0008006" key="10">
    <source>
        <dbReference type="Google" id="ProtNLM"/>
    </source>
</evidence>
<sequence length="267" mass="29686">VKVKNFINAGEIDEADEETVFNNFGAHFGYLGPVGVDTSKIDLLIDRTLFNESNWFVGANRDDKHFANFNPARDLDHYQIGDFITVKEGNPAPDGGKLRFTKGIEIGHIFKLGTFYTSKMGGQIQNSDGKVSDIIMGSYGIGISRLLSAIAEQSSDEKGFIWPKSIAPYQIHLIVMKEKDPVQHELAAKIDHELEETGYEVLIDDRSERPGVKFADSDLIGIPIRIVVGRDSVQGKVEVKARSDEESKIVDSKDLKDFVENKLSVLK</sequence>
<evidence type="ECO:0000313" key="9">
    <source>
        <dbReference type="Proteomes" id="UP000030023"/>
    </source>
</evidence>
<evidence type="ECO:0000259" key="6">
    <source>
        <dbReference type="Pfam" id="PF03129"/>
    </source>
</evidence>
<evidence type="ECO:0000256" key="3">
    <source>
        <dbReference type="ARBA" id="ARBA00022917"/>
    </source>
</evidence>
<keyword evidence="1" id="KW-0963">Cytoplasm</keyword>
<gene>
    <name evidence="8" type="ORF">Q757_07190</name>
</gene>
<reference evidence="8 9" key="1">
    <citation type="journal article" date="2014" name="Antonie Van Leeuwenhoek">
        <title>Oenococcus alcoholitolerans sp. nov., a lactic acid bacteria isolated from cachaca and ethanol fermentation processes.</title>
        <authorList>
            <person name="Badotti F."/>
            <person name="Moreira A.P."/>
            <person name="Tonon L.A."/>
            <person name="de Lucena B.T."/>
            <person name="Gomes Fde C."/>
            <person name="Kruger R."/>
            <person name="Thompson C.C."/>
            <person name="de Morais M.A.Jr."/>
            <person name="Rosa C.A."/>
            <person name="Thompson F.L."/>
        </authorList>
    </citation>
    <scope>NUCLEOTIDE SEQUENCE [LARGE SCALE GENOMIC DNA]</scope>
    <source>
        <strain evidence="8 9">UFRJ-M7.2.18</strain>
    </source>
</reference>
<dbReference type="InterPro" id="IPR004154">
    <property type="entry name" value="Anticodon-bd"/>
</dbReference>
<evidence type="ECO:0000259" key="7">
    <source>
        <dbReference type="Pfam" id="PF04073"/>
    </source>
</evidence>
<dbReference type="SUPFAM" id="SSF55826">
    <property type="entry name" value="YbaK/ProRS associated domain"/>
    <property type="match status" value="1"/>
</dbReference>
<feature type="domain" description="Aminoacyl-tRNA synthetase class II (G/ P/ S/T)" evidence="5">
    <location>
        <begin position="89"/>
        <end position="153"/>
    </location>
</feature>
<evidence type="ECO:0000256" key="2">
    <source>
        <dbReference type="ARBA" id="ARBA00022840"/>
    </source>
</evidence>
<dbReference type="PANTHER" id="PTHR42753:SF2">
    <property type="entry name" value="PROLINE--TRNA LIGASE"/>
    <property type="match status" value="1"/>
</dbReference>
<dbReference type="Proteomes" id="UP000030023">
    <property type="component" value="Unassembled WGS sequence"/>
</dbReference>
<name>A0ABR4XPQ2_9LACO</name>
<dbReference type="InterPro" id="IPR036754">
    <property type="entry name" value="YbaK/aa-tRNA-synt-asso_dom_sf"/>
</dbReference>
<keyword evidence="2" id="KW-0547">Nucleotide-binding</keyword>
<dbReference type="InterPro" id="IPR050062">
    <property type="entry name" value="Pro-tRNA_synthetase"/>
</dbReference>
<keyword evidence="4" id="KW-0436">Ligase</keyword>
<accession>A0ABR4XPQ2</accession>
<dbReference type="Gene3D" id="3.90.960.10">
    <property type="entry name" value="YbaK/aminoacyl-tRNA synthetase-associated domain"/>
    <property type="match status" value="1"/>
</dbReference>
<keyword evidence="2" id="KW-0067">ATP-binding</keyword>
<dbReference type="EMBL" id="AXCV01000360">
    <property type="protein sequence ID" value="KGO28462.1"/>
    <property type="molecule type" value="Genomic_DNA"/>
</dbReference>
<dbReference type="SUPFAM" id="SSF52954">
    <property type="entry name" value="Class II aaRS ABD-related"/>
    <property type="match status" value="1"/>
</dbReference>
<dbReference type="InterPro" id="IPR044140">
    <property type="entry name" value="ProRS_anticodon_short"/>
</dbReference>
<dbReference type="InterPro" id="IPR045864">
    <property type="entry name" value="aa-tRNA-synth_II/BPL/LPL"/>
</dbReference>
<dbReference type="PANTHER" id="PTHR42753">
    <property type="entry name" value="MITOCHONDRIAL RIBOSOME PROTEIN L39/PROLYL-TRNA LIGASE FAMILY MEMBER"/>
    <property type="match status" value="1"/>
</dbReference>
<dbReference type="Gene3D" id="3.40.50.800">
    <property type="entry name" value="Anticodon-binding domain"/>
    <property type="match status" value="1"/>
</dbReference>
<dbReference type="Pfam" id="PF04073">
    <property type="entry name" value="tRNA_edit"/>
    <property type="match status" value="1"/>
</dbReference>
<keyword evidence="3" id="KW-0648">Protein biosynthesis</keyword>
<feature type="domain" description="YbaK/aminoacyl-tRNA synthetase-associated" evidence="7">
    <location>
        <begin position="2"/>
        <end position="70"/>
    </location>
</feature>
<dbReference type="Gene3D" id="3.30.930.10">
    <property type="entry name" value="Bira Bifunctional Protein, Domain 2"/>
    <property type="match status" value="1"/>
</dbReference>
<evidence type="ECO:0000256" key="4">
    <source>
        <dbReference type="ARBA" id="ARBA00023146"/>
    </source>
</evidence>
<evidence type="ECO:0000313" key="8">
    <source>
        <dbReference type="EMBL" id="KGO28462.1"/>
    </source>
</evidence>
<feature type="non-terminal residue" evidence="8">
    <location>
        <position position="1"/>
    </location>
</feature>
<feature type="domain" description="Anticodon-binding" evidence="6">
    <location>
        <begin position="170"/>
        <end position="261"/>
    </location>
</feature>
<keyword evidence="9" id="KW-1185">Reference proteome</keyword>
<dbReference type="InterPro" id="IPR036621">
    <property type="entry name" value="Anticodon-bd_dom_sf"/>
</dbReference>
<dbReference type="CDD" id="cd00861">
    <property type="entry name" value="ProRS_anticodon_short"/>
    <property type="match status" value="1"/>
</dbReference>
<evidence type="ECO:0000259" key="5">
    <source>
        <dbReference type="Pfam" id="PF00587"/>
    </source>
</evidence>
<dbReference type="Pfam" id="PF00587">
    <property type="entry name" value="tRNA-synt_2b"/>
    <property type="match status" value="1"/>
</dbReference>
<keyword evidence="4" id="KW-0030">Aminoacyl-tRNA synthetase</keyword>
<organism evidence="8 9">
    <name type="scientific">Oenococcus alcoholitolerans</name>
    <dbReference type="NCBI Taxonomy" id="931074"/>
    <lineage>
        <taxon>Bacteria</taxon>
        <taxon>Bacillati</taxon>
        <taxon>Bacillota</taxon>
        <taxon>Bacilli</taxon>
        <taxon>Lactobacillales</taxon>
        <taxon>Lactobacillaceae</taxon>
        <taxon>Oenococcus</taxon>
    </lineage>
</organism>
<protein>
    <recommendedName>
        <fullName evidence="10">Proline--tRNA ligase</fullName>
    </recommendedName>
</protein>
<dbReference type="Pfam" id="PF03129">
    <property type="entry name" value="HGTP_anticodon"/>
    <property type="match status" value="1"/>
</dbReference>
<comment type="caution">
    <text evidence="8">The sequence shown here is derived from an EMBL/GenBank/DDBJ whole genome shotgun (WGS) entry which is preliminary data.</text>
</comment>
<dbReference type="SUPFAM" id="SSF55681">
    <property type="entry name" value="Class II aaRS and biotin synthetases"/>
    <property type="match status" value="1"/>
</dbReference>
<proteinExistence type="predicted"/>
<evidence type="ECO:0000256" key="1">
    <source>
        <dbReference type="ARBA" id="ARBA00022490"/>
    </source>
</evidence>
<dbReference type="InterPro" id="IPR007214">
    <property type="entry name" value="YbaK/aa-tRNA-synth-assoc-dom"/>
</dbReference>